<proteinExistence type="predicted"/>
<reference evidence="1 2" key="1">
    <citation type="submission" date="2023-06" db="EMBL/GenBank/DDBJ databases">
        <title>Rhodococcus indonesiensis sp. nov a new member of the Rhodococcus ruber lineage isolated from a sediment of neutral hot spring.</title>
        <authorList>
            <person name="Kusuma A.B."/>
            <person name="Fenylestari G."/>
            <person name="Ammar F."/>
            <person name="Nouioui I."/>
            <person name="Goodfellow M."/>
        </authorList>
    </citation>
    <scope>NUCLEOTIDE SEQUENCE [LARGE SCALE GENOMIC DNA]</scope>
    <source>
        <strain evidence="1 2">CSLK01-03</strain>
    </source>
</reference>
<dbReference type="Gene3D" id="2.60.270.50">
    <property type="match status" value="1"/>
</dbReference>
<name>A0ABT7RKE7_9NOCA</name>
<dbReference type="InterPro" id="IPR050677">
    <property type="entry name" value="Actinoporin_PFT"/>
</dbReference>
<dbReference type="PANTHER" id="PTHR40388:SF1">
    <property type="entry name" value="BRYOPORIN"/>
    <property type="match status" value="1"/>
</dbReference>
<dbReference type="Proteomes" id="UP001233164">
    <property type="component" value="Unassembled WGS sequence"/>
</dbReference>
<dbReference type="EMBL" id="JAUBOF010000017">
    <property type="protein sequence ID" value="MDM7488103.1"/>
    <property type="molecule type" value="Genomic_DNA"/>
</dbReference>
<protein>
    <submittedName>
        <fullName evidence="1">Uncharacterized protein</fullName>
    </submittedName>
</protein>
<comment type="caution">
    <text evidence="1">The sequence shown here is derived from an EMBL/GenBank/DDBJ whole genome shotgun (WGS) entry which is preliminary data.</text>
</comment>
<evidence type="ECO:0000313" key="1">
    <source>
        <dbReference type="EMBL" id="MDM7488103.1"/>
    </source>
</evidence>
<gene>
    <name evidence="1" type="ORF">QT969_07390</name>
</gene>
<organism evidence="1 2">
    <name type="scientific">Rhodococcus indonesiensis</name>
    <dbReference type="NCBI Taxonomy" id="3055869"/>
    <lineage>
        <taxon>Bacteria</taxon>
        <taxon>Bacillati</taxon>
        <taxon>Actinomycetota</taxon>
        <taxon>Actinomycetes</taxon>
        <taxon>Mycobacteriales</taxon>
        <taxon>Nocardiaceae</taxon>
        <taxon>Rhodococcus</taxon>
    </lineage>
</organism>
<evidence type="ECO:0000313" key="2">
    <source>
        <dbReference type="Proteomes" id="UP001233164"/>
    </source>
</evidence>
<sequence length="165" mass="17906">MSIVAIAAVAVAIKQMAESLRTVYGVLDGDRGVAIAVANHTSHELEIAWTSFDHGGWAEPPDQMVPPGEASLFSVRDKGFMTGTKGWLTYSINGSDPQCWAQIFWDNPFLGQNKAGCWDFNRVPVGDVMKKMFPEGLPVSAAGYRMTAISGTGNICQNKYEVFEG</sequence>
<keyword evidence="2" id="KW-1185">Reference proteome</keyword>
<accession>A0ABT7RKE7</accession>
<dbReference type="RefSeq" id="WP_010593321.1">
    <property type="nucleotide sequence ID" value="NZ_JAUBOF010000017.1"/>
</dbReference>
<dbReference type="PANTHER" id="PTHR40388">
    <property type="entry name" value="BRYOPORIN"/>
    <property type="match status" value="1"/>
</dbReference>